<keyword evidence="3" id="KW-1015">Disulfide bond</keyword>
<dbReference type="SUPFAM" id="SSF52833">
    <property type="entry name" value="Thioredoxin-like"/>
    <property type="match status" value="1"/>
</dbReference>
<dbReference type="InterPro" id="IPR036249">
    <property type="entry name" value="Thioredoxin-like_sf"/>
</dbReference>
<dbReference type="InterPro" id="IPR017937">
    <property type="entry name" value="Thioredoxin_CS"/>
</dbReference>
<dbReference type="PANTHER" id="PTHR42852:SF6">
    <property type="entry name" value="THIOL:DISULFIDE INTERCHANGE PROTEIN DSBE"/>
    <property type="match status" value="1"/>
</dbReference>
<dbReference type="CDD" id="cd21809">
    <property type="entry name" value="ABC-2_lan_permease-like"/>
    <property type="match status" value="1"/>
</dbReference>
<dbReference type="GO" id="GO:0017004">
    <property type="term" value="P:cytochrome complex assembly"/>
    <property type="evidence" value="ECO:0007669"/>
    <property type="project" value="UniProtKB-KW"/>
</dbReference>
<dbReference type="Gene3D" id="3.40.30.10">
    <property type="entry name" value="Glutaredoxin"/>
    <property type="match status" value="1"/>
</dbReference>
<evidence type="ECO:0000259" key="6">
    <source>
        <dbReference type="PROSITE" id="PS51352"/>
    </source>
</evidence>
<evidence type="ECO:0000313" key="8">
    <source>
        <dbReference type="Proteomes" id="UP000294419"/>
    </source>
</evidence>
<feature type="transmembrane region" description="Helical" evidence="5">
    <location>
        <begin position="185"/>
        <end position="204"/>
    </location>
</feature>
<evidence type="ECO:0000256" key="5">
    <source>
        <dbReference type="SAM" id="Phobius"/>
    </source>
</evidence>
<dbReference type="EMBL" id="CP037954">
    <property type="protein sequence ID" value="QBO57256.1"/>
    <property type="molecule type" value="Genomic_DNA"/>
</dbReference>
<evidence type="ECO:0000256" key="4">
    <source>
        <dbReference type="ARBA" id="ARBA00023284"/>
    </source>
</evidence>
<proteinExistence type="predicted"/>
<dbReference type="AlphaFoldDB" id="A0A4P6ZCM2"/>
<dbReference type="Proteomes" id="UP000294419">
    <property type="component" value="Chromosome"/>
</dbReference>
<dbReference type="InterPro" id="IPR050553">
    <property type="entry name" value="Thioredoxin_ResA/DsbE_sf"/>
</dbReference>
<dbReference type="Pfam" id="PF13905">
    <property type="entry name" value="Thioredoxin_8"/>
    <property type="match status" value="1"/>
</dbReference>
<gene>
    <name evidence="7" type="primary">resA_2</name>
    <name evidence="7" type="ORF">NBC122_00407</name>
</gene>
<accession>A0A4P6ZCM2</accession>
<feature type="transmembrane region" description="Helical" evidence="5">
    <location>
        <begin position="268"/>
        <end position="288"/>
    </location>
</feature>
<keyword evidence="5" id="KW-0812">Transmembrane</keyword>
<feature type="transmembrane region" description="Helical" evidence="5">
    <location>
        <begin position="67"/>
        <end position="86"/>
    </location>
</feature>
<keyword evidence="4" id="KW-0676">Redox-active center</keyword>
<keyword evidence="5" id="KW-1133">Transmembrane helix</keyword>
<keyword evidence="8" id="KW-1185">Reference proteome</keyword>
<dbReference type="PANTHER" id="PTHR42852">
    <property type="entry name" value="THIOL:DISULFIDE INTERCHANGE PROTEIN DSBE"/>
    <property type="match status" value="1"/>
</dbReference>
<dbReference type="RefSeq" id="WP_133438772.1">
    <property type="nucleotide sequence ID" value="NZ_CP037954.1"/>
</dbReference>
<keyword evidence="2" id="KW-0201">Cytochrome c-type biogenesis</keyword>
<feature type="transmembrane region" description="Helical" evidence="5">
    <location>
        <begin position="238"/>
        <end position="256"/>
    </location>
</feature>
<dbReference type="InterPro" id="IPR013766">
    <property type="entry name" value="Thioredoxin_domain"/>
</dbReference>
<reference evidence="7 8" key="1">
    <citation type="submission" date="2019-03" db="EMBL/GenBank/DDBJ databases">
        <authorList>
            <person name="Kim H."/>
            <person name="Yu S.-M."/>
        </authorList>
    </citation>
    <scope>NUCLEOTIDE SEQUENCE [LARGE SCALE GENOMIC DNA]</scope>
    <source>
        <strain evidence="7 8">NBC122</strain>
    </source>
</reference>
<evidence type="ECO:0000313" key="7">
    <source>
        <dbReference type="EMBL" id="QBO57256.1"/>
    </source>
</evidence>
<feature type="transmembrane region" description="Helical" evidence="5">
    <location>
        <begin position="21"/>
        <end position="44"/>
    </location>
</feature>
<dbReference type="GO" id="GO:0030313">
    <property type="term" value="C:cell envelope"/>
    <property type="evidence" value="ECO:0007669"/>
    <property type="project" value="UniProtKB-SubCell"/>
</dbReference>
<sequence>MKKRSTLAMVFKAEWLKIKGLGLVTIAIVFALFLPALFFTIGVFSENARLYDGLLTKAATKDIKESIGQFGGFFMLLFIIISATRITQTDHKNNGWTFLETQPVSKLNIYSAKFLVLTLLSLIMFVVYFISSALFSNLTLFIFPQKELQIGVDFYWQFQTFARIFILSLCIISFQLMLSTIITGFIWPFAIGFLGFVINVVAFVRQETYDFIPYNAVQTGLKFKDSFQLNHFFNYTEYLSLFWTLLFFIIGYFWYSRRGFKNAFLNSSKAKVSTVIGIIVFVSMYYFITKPIYPQKFKDHSVISGSIQSPKPIKNVTITSEEFGDKIVQIPVINGEFTWNTKEEIPFAQYAISYEGKSYPFVFSKGDNLHFDIKMDDKQSVVVVKGTRKAEDLFRKMEKYNSSFYDYIVADKLYSDNPSLFYKEAQKQWKNELKDLKDFRTAENIYLTSDFKEYQLQKKATKMLSALYDYQKITSFTDKKFAPEPSFITELENIIRKPSPLLYATDTYKSWKLKELLPKEGSANSDSILFAKLAAMTSGSAKDQLLSTQIIKMIKMENDEAKRNLIFQENIEGIKNLKFKNFVAKNLEIVNNQQKGKAFPALAFKDTDGKKVNMSQFKGKFVVIDFWATWCAPCKETSPVFAYQAKKNKYNNNLVFLAISLDQDQNKWKLDLKNTRSNVKQWWLSDAKALQQLGVEGIPRFMVVDPDGKIFNANMPRPNETNFADIIEKVSRNSTNQMVQVY</sequence>
<dbReference type="OrthoDB" id="743079at2"/>
<dbReference type="CDD" id="cd02966">
    <property type="entry name" value="TlpA_like_family"/>
    <property type="match status" value="1"/>
</dbReference>
<dbReference type="PROSITE" id="PS51352">
    <property type="entry name" value="THIOREDOXIN_2"/>
    <property type="match status" value="1"/>
</dbReference>
<feature type="transmembrane region" description="Helical" evidence="5">
    <location>
        <begin position="114"/>
        <end position="135"/>
    </location>
</feature>
<organism evidence="7 8">
    <name type="scientific">Chryseobacterium salivictor</name>
    <dbReference type="NCBI Taxonomy" id="2547600"/>
    <lineage>
        <taxon>Bacteria</taxon>
        <taxon>Pseudomonadati</taxon>
        <taxon>Bacteroidota</taxon>
        <taxon>Flavobacteriia</taxon>
        <taxon>Flavobacteriales</taxon>
        <taxon>Weeksellaceae</taxon>
        <taxon>Chryseobacterium group</taxon>
        <taxon>Chryseobacterium</taxon>
    </lineage>
</organism>
<dbReference type="Pfam" id="PF12730">
    <property type="entry name" value="ABC2_membrane_4"/>
    <property type="match status" value="1"/>
</dbReference>
<comment type="subcellular location">
    <subcellularLocation>
        <location evidence="1">Cell envelope</location>
    </subcellularLocation>
</comment>
<name>A0A4P6ZCM2_9FLAO</name>
<keyword evidence="5" id="KW-0472">Membrane</keyword>
<feature type="transmembrane region" description="Helical" evidence="5">
    <location>
        <begin position="155"/>
        <end position="178"/>
    </location>
</feature>
<evidence type="ECO:0000256" key="2">
    <source>
        <dbReference type="ARBA" id="ARBA00022748"/>
    </source>
</evidence>
<feature type="domain" description="Thioredoxin" evidence="6">
    <location>
        <begin position="593"/>
        <end position="735"/>
    </location>
</feature>
<protein>
    <submittedName>
        <fullName evidence="7">Thiol-disulfide oxidoreductase ResA</fullName>
    </submittedName>
</protein>
<dbReference type="KEGG" id="csal:NBC122_00407"/>
<dbReference type="InterPro" id="IPR012336">
    <property type="entry name" value="Thioredoxin-like_fold"/>
</dbReference>
<evidence type="ECO:0000256" key="1">
    <source>
        <dbReference type="ARBA" id="ARBA00004196"/>
    </source>
</evidence>
<dbReference type="PROSITE" id="PS00194">
    <property type="entry name" value="THIOREDOXIN_1"/>
    <property type="match status" value="1"/>
</dbReference>
<evidence type="ECO:0000256" key="3">
    <source>
        <dbReference type="ARBA" id="ARBA00023157"/>
    </source>
</evidence>